<dbReference type="EMBL" id="FTNL01000025">
    <property type="protein sequence ID" value="SIR79952.1"/>
    <property type="molecule type" value="Genomic_DNA"/>
</dbReference>
<evidence type="ECO:0000256" key="2">
    <source>
        <dbReference type="ARBA" id="ARBA00022741"/>
    </source>
</evidence>
<evidence type="ECO:0000313" key="8">
    <source>
        <dbReference type="EMBL" id="STO23285.1"/>
    </source>
</evidence>
<dbReference type="InterPro" id="IPR003593">
    <property type="entry name" value="AAA+_ATPase"/>
</dbReference>
<reference evidence="7 9" key="1">
    <citation type="submission" date="2017-01" db="EMBL/GenBank/DDBJ databases">
        <authorList>
            <person name="Varghese N."/>
            <person name="Submissions S."/>
        </authorList>
    </citation>
    <scope>NUCLEOTIDE SEQUENCE [LARGE SCALE GENOMIC DNA]</scope>
    <source>
        <strain evidence="7 9">ATCC 33342</strain>
    </source>
</reference>
<name>A0A377GFI7_9GAMM</name>
<evidence type="ECO:0000256" key="1">
    <source>
        <dbReference type="ARBA" id="ARBA00022448"/>
    </source>
</evidence>
<reference evidence="8 10" key="2">
    <citation type="submission" date="2018-06" db="EMBL/GenBank/DDBJ databases">
        <authorList>
            <consortium name="Pathogen Informatics"/>
            <person name="Doyle S."/>
        </authorList>
    </citation>
    <scope>NUCLEOTIDE SEQUENCE [LARGE SCALE GENOMIC DNA]</scope>
    <source>
        <strain evidence="8 10">NCTC11401</strain>
    </source>
</reference>
<keyword evidence="9" id="KW-1185">Reference proteome</keyword>
<dbReference type="GO" id="GO:0022857">
    <property type="term" value="F:transmembrane transporter activity"/>
    <property type="evidence" value="ECO:0007669"/>
    <property type="project" value="TreeGrafter"/>
</dbReference>
<dbReference type="InterPro" id="IPR017911">
    <property type="entry name" value="MacB-like_ATP-bd"/>
</dbReference>
<dbReference type="PROSITE" id="PS50893">
    <property type="entry name" value="ABC_TRANSPORTER_2"/>
    <property type="match status" value="1"/>
</dbReference>
<dbReference type="FunFam" id="3.40.50.300:FF:000032">
    <property type="entry name" value="Export ABC transporter ATP-binding protein"/>
    <property type="match status" value="1"/>
</dbReference>
<dbReference type="GO" id="GO:0005524">
    <property type="term" value="F:ATP binding"/>
    <property type="evidence" value="ECO:0007669"/>
    <property type="project" value="UniProtKB-KW"/>
</dbReference>
<evidence type="ECO:0000313" key="10">
    <source>
        <dbReference type="Proteomes" id="UP000254374"/>
    </source>
</evidence>
<feature type="region of interest" description="Disordered" evidence="5">
    <location>
        <begin position="1"/>
        <end position="20"/>
    </location>
</feature>
<dbReference type="EMBL" id="UGGV01000001">
    <property type="protein sequence ID" value="STO23285.1"/>
    <property type="molecule type" value="Genomic_DNA"/>
</dbReference>
<dbReference type="AlphaFoldDB" id="A0A377GFI7"/>
<proteinExistence type="inferred from homology"/>
<sequence>MSDLVINSSPSNTSSDDVSEDTNILEKLLSRTMTSNLSHTKKTQQPLMMLSDIVKTYHLEGISTTILKEVSLTVYEGDLLAIVGASGSGKSTLMNILGLLDKADKGTYLLKNRNVAALTDDEAAELRNQNIGFVFQQFNLLPRFSAMQNVALPLIYRGVGAAEIKERVLAALERVGMRQYAQHRPTQLSGGQQQRVAIARALVTEPQVILADEPTGALDSRTGTEVMNLFLSLHAQGRSIIMITHDEQIAALCQRKITLVDGVVMTETGS</sequence>
<keyword evidence="8" id="KW-0378">Hydrolase</keyword>
<dbReference type="GO" id="GO:0016887">
    <property type="term" value="F:ATP hydrolysis activity"/>
    <property type="evidence" value="ECO:0007669"/>
    <property type="project" value="InterPro"/>
</dbReference>
<evidence type="ECO:0000256" key="4">
    <source>
        <dbReference type="ARBA" id="ARBA00038388"/>
    </source>
</evidence>
<evidence type="ECO:0000256" key="5">
    <source>
        <dbReference type="SAM" id="MobiDB-lite"/>
    </source>
</evidence>
<dbReference type="PROSITE" id="PS00211">
    <property type="entry name" value="ABC_TRANSPORTER_1"/>
    <property type="match status" value="1"/>
</dbReference>
<dbReference type="Proteomes" id="UP000186808">
    <property type="component" value="Unassembled WGS sequence"/>
</dbReference>
<evidence type="ECO:0000313" key="7">
    <source>
        <dbReference type="EMBL" id="SIR79952.1"/>
    </source>
</evidence>
<dbReference type="Proteomes" id="UP000254374">
    <property type="component" value="Unassembled WGS sequence"/>
</dbReference>
<dbReference type="SUPFAM" id="SSF52540">
    <property type="entry name" value="P-loop containing nucleoside triphosphate hydrolases"/>
    <property type="match status" value="1"/>
</dbReference>
<dbReference type="InterPro" id="IPR015854">
    <property type="entry name" value="ABC_transpr_LolD-like"/>
</dbReference>
<dbReference type="SMART" id="SM00382">
    <property type="entry name" value="AAA"/>
    <property type="match status" value="1"/>
</dbReference>
<dbReference type="GO" id="GO:1902495">
    <property type="term" value="C:transmembrane transporter complex"/>
    <property type="evidence" value="ECO:0007669"/>
    <property type="project" value="UniProtKB-ARBA"/>
</dbReference>
<keyword evidence="2" id="KW-0547">Nucleotide-binding</keyword>
<comment type="similarity">
    <text evidence="4">Belongs to the ABC transporter superfamily. Macrolide exporter (TC 3.A.1.122) family.</text>
</comment>
<keyword evidence="3 8" id="KW-0067">ATP-binding</keyword>
<accession>A0A377GFI7</accession>
<protein>
    <submittedName>
        <fullName evidence="7">ABC transport system ATP-binding protein</fullName>
    </submittedName>
    <submittedName>
        <fullName evidence="8">Macrolide export ATP-binding/permease protein MacB</fullName>
        <ecNumber evidence="8">3.6.3.-</ecNumber>
    </submittedName>
</protein>
<dbReference type="CDD" id="cd03255">
    <property type="entry name" value="ABC_MJ0796_LolCDE_FtsE"/>
    <property type="match status" value="1"/>
</dbReference>
<dbReference type="GO" id="GO:0005886">
    <property type="term" value="C:plasma membrane"/>
    <property type="evidence" value="ECO:0007669"/>
    <property type="project" value="TreeGrafter"/>
</dbReference>
<feature type="compositionally biased region" description="Low complexity" evidence="5">
    <location>
        <begin position="7"/>
        <end position="16"/>
    </location>
</feature>
<dbReference type="PANTHER" id="PTHR24220">
    <property type="entry name" value="IMPORT ATP-BINDING PROTEIN"/>
    <property type="match status" value="1"/>
</dbReference>
<dbReference type="InterPro" id="IPR027417">
    <property type="entry name" value="P-loop_NTPase"/>
</dbReference>
<dbReference type="InterPro" id="IPR017871">
    <property type="entry name" value="ABC_transporter-like_CS"/>
</dbReference>
<evidence type="ECO:0000256" key="3">
    <source>
        <dbReference type="ARBA" id="ARBA00022840"/>
    </source>
</evidence>
<dbReference type="PANTHER" id="PTHR24220:SF86">
    <property type="entry name" value="ABC TRANSPORTER ABCH.1"/>
    <property type="match status" value="1"/>
</dbReference>
<dbReference type="Pfam" id="PF00005">
    <property type="entry name" value="ABC_tran"/>
    <property type="match status" value="1"/>
</dbReference>
<dbReference type="EC" id="3.6.3.-" evidence="8"/>
<evidence type="ECO:0000313" key="9">
    <source>
        <dbReference type="Proteomes" id="UP000186808"/>
    </source>
</evidence>
<gene>
    <name evidence="8" type="primary">macB_1</name>
    <name evidence="8" type="ORF">NCTC11401_00076</name>
    <name evidence="7" type="ORF">SAMN05421777_12534</name>
</gene>
<dbReference type="InterPro" id="IPR003439">
    <property type="entry name" value="ABC_transporter-like_ATP-bd"/>
</dbReference>
<evidence type="ECO:0000259" key="6">
    <source>
        <dbReference type="PROSITE" id="PS50893"/>
    </source>
</evidence>
<feature type="domain" description="ABC transporter" evidence="6">
    <location>
        <begin position="48"/>
        <end position="270"/>
    </location>
</feature>
<dbReference type="Gene3D" id="3.40.50.300">
    <property type="entry name" value="P-loop containing nucleotide triphosphate hydrolases"/>
    <property type="match status" value="1"/>
</dbReference>
<keyword evidence="1" id="KW-0813">Transport</keyword>
<organism evidence="8 10">
    <name type="scientific">Fluoribacter gormanii</name>
    <dbReference type="NCBI Taxonomy" id="464"/>
    <lineage>
        <taxon>Bacteria</taxon>
        <taxon>Pseudomonadati</taxon>
        <taxon>Pseudomonadota</taxon>
        <taxon>Gammaproteobacteria</taxon>
        <taxon>Legionellales</taxon>
        <taxon>Legionellaceae</taxon>
        <taxon>Fluoribacter</taxon>
    </lineage>
</organism>
<dbReference type="STRING" id="464.Lgor_2110"/>